<evidence type="ECO:0000256" key="2">
    <source>
        <dbReference type="ARBA" id="ARBA00004141"/>
    </source>
</evidence>
<comment type="subcellular location">
    <subcellularLocation>
        <location evidence="10">Cell membrane</location>
        <topology evidence="10">Multi-pass membrane protein</topology>
    </subcellularLocation>
    <subcellularLocation>
        <location evidence="2">Membrane</location>
        <topology evidence="2">Multi-pass membrane protein</topology>
    </subcellularLocation>
</comment>
<proteinExistence type="inferred from homology"/>
<dbReference type="EC" id="7.1.1.-" evidence="10"/>
<feature type="transmembrane region" description="Helical" evidence="10">
    <location>
        <begin position="6"/>
        <end position="24"/>
    </location>
</feature>
<evidence type="ECO:0000256" key="1">
    <source>
        <dbReference type="ARBA" id="ARBA00002378"/>
    </source>
</evidence>
<accession>A0A419S8N7</accession>
<evidence type="ECO:0000256" key="6">
    <source>
        <dbReference type="ARBA" id="ARBA00022719"/>
    </source>
</evidence>
<keyword evidence="4 10" id="KW-0813">Transport</keyword>
<dbReference type="EMBL" id="MBTA01000005">
    <property type="protein sequence ID" value="RKD18286.1"/>
    <property type="molecule type" value="Genomic_DNA"/>
</dbReference>
<keyword evidence="10" id="KW-0520">NAD</keyword>
<dbReference type="GO" id="GO:0042773">
    <property type="term" value="P:ATP synthesis coupled electron transport"/>
    <property type="evidence" value="ECO:0007669"/>
    <property type="project" value="InterPro"/>
</dbReference>
<keyword evidence="12" id="KW-1185">Reference proteome</keyword>
<evidence type="ECO:0000313" key="12">
    <source>
        <dbReference type="Proteomes" id="UP000283433"/>
    </source>
</evidence>
<evidence type="ECO:0000313" key="11">
    <source>
        <dbReference type="EMBL" id="RKD18286.1"/>
    </source>
</evidence>
<evidence type="ECO:0000256" key="7">
    <source>
        <dbReference type="ARBA" id="ARBA00022967"/>
    </source>
</evidence>
<dbReference type="GO" id="GO:0005886">
    <property type="term" value="C:plasma membrane"/>
    <property type="evidence" value="ECO:0007669"/>
    <property type="project" value="UniProtKB-SubCell"/>
</dbReference>
<evidence type="ECO:0000256" key="9">
    <source>
        <dbReference type="ARBA" id="ARBA00023136"/>
    </source>
</evidence>
<comment type="similarity">
    <text evidence="3 10">Belongs to the complex I subunit 4L family.</text>
</comment>
<reference evidence="11 12" key="1">
    <citation type="submission" date="2016-07" db="EMBL/GenBank/DDBJ databases">
        <title>Genome of Pelobium manganitolerans.</title>
        <authorList>
            <person name="Wu S."/>
            <person name="Wang G."/>
        </authorList>
    </citation>
    <scope>NUCLEOTIDE SEQUENCE [LARGE SCALE GENOMIC DNA]</scope>
    <source>
        <strain evidence="11 12">YS-25</strain>
    </source>
</reference>
<sequence>MITLQHFLLISAALFALGLYGVITRRNAIQILMGIELMINASILNMVAFSKFDRAENTGQVFGLFIIILAAVAVAVALVIIMNLYKRVQTIDPSKTKSLKG</sequence>
<organism evidence="11 12">
    <name type="scientific">Pelobium manganitolerans</name>
    <dbReference type="NCBI Taxonomy" id="1842495"/>
    <lineage>
        <taxon>Bacteria</taxon>
        <taxon>Pseudomonadati</taxon>
        <taxon>Bacteroidota</taxon>
        <taxon>Sphingobacteriia</taxon>
        <taxon>Sphingobacteriales</taxon>
        <taxon>Sphingobacteriaceae</taxon>
        <taxon>Pelobium</taxon>
    </lineage>
</organism>
<dbReference type="InterPro" id="IPR039428">
    <property type="entry name" value="NUOK/Mnh_C1-like"/>
</dbReference>
<keyword evidence="7 10" id="KW-1278">Translocase</keyword>
<keyword evidence="8 10" id="KW-1133">Transmembrane helix</keyword>
<name>A0A419S8N7_9SPHI</name>
<feature type="transmembrane region" description="Helical" evidence="10">
    <location>
        <begin position="61"/>
        <end position="85"/>
    </location>
</feature>
<evidence type="ECO:0000256" key="3">
    <source>
        <dbReference type="ARBA" id="ARBA00010519"/>
    </source>
</evidence>
<dbReference type="FunFam" id="1.10.287.3510:FF:000001">
    <property type="entry name" value="NADH-quinone oxidoreductase subunit K"/>
    <property type="match status" value="1"/>
</dbReference>
<comment type="catalytic activity">
    <reaction evidence="10">
        <text>a quinone + NADH + 5 H(+)(in) = a quinol + NAD(+) + 4 H(+)(out)</text>
        <dbReference type="Rhea" id="RHEA:57888"/>
        <dbReference type="ChEBI" id="CHEBI:15378"/>
        <dbReference type="ChEBI" id="CHEBI:24646"/>
        <dbReference type="ChEBI" id="CHEBI:57540"/>
        <dbReference type="ChEBI" id="CHEBI:57945"/>
        <dbReference type="ChEBI" id="CHEBI:132124"/>
    </reaction>
</comment>
<dbReference type="InterPro" id="IPR001133">
    <property type="entry name" value="NADH_UbQ_OxRdtase_chain4L/K"/>
</dbReference>
<dbReference type="Pfam" id="PF00420">
    <property type="entry name" value="Oxidored_q2"/>
    <property type="match status" value="1"/>
</dbReference>
<dbReference type="PANTHER" id="PTHR11434:SF16">
    <property type="entry name" value="NADH-UBIQUINONE OXIDOREDUCTASE CHAIN 4L"/>
    <property type="match status" value="1"/>
</dbReference>
<evidence type="ECO:0000256" key="5">
    <source>
        <dbReference type="ARBA" id="ARBA00022692"/>
    </source>
</evidence>
<keyword evidence="6 10" id="KW-0874">Quinone</keyword>
<dbReference type="Proteomes" id="UP000283433">
    <property type="component" value="Unassembled WGS sequence"/>
</dbReference>
<keyword evidence="9 10" id="KW-0472">Membrane</keyword>
<dbReference type="NCBIfam" id="NF004320">
    <property type="entry name" value="PRK05715.1-2"/>
    <property type="match status" value="1"/>
</dbReference>
<comment type="function">
    <text evidence="10">NDH-1 shuttles electrons from NADH, via FMN and iron-sulfur (Fe-S) centers, to quinones in the respiratory chain. The immediate electron acceptor for the enzyme in this species is believed to be a menaquinone. Couples the redox reaction to proton translocation (for every two electrons transferred, four hydrogen ions are translocated across the cytoplasmic membrane), and thus conserves the redox energy in a proton gradient.</text>
</comment>
<dbReference type="OrthoDB" id="9810120at2"/>
<dbReference type="PANTHER" id="PTHR11434">
    <property type="entry name" value="NADH-UBIQUINONE OXIDOREDUCTASE SUBUNIT ND4L"/>
    <property type="match status" value="1"/>
</dbReference>
<dbReference type="HAMAP" id="MF_01456">
    <property type="entry name" value="NDH1_NuoK"/>
    <property type="match status" value="1"/>
</dbReference>
<protein>
    <recommendedName>
        <fullName evidence="10">NADH-quinone oxidoreductase subunit K</fullName>
        <ecNumber evidence="10">7.1.1.-</ecNumber>
    </recommendedName>
    <alternativeName>
        <fullName evidence="10">NADH dehydrogenase I subunit K</fullName>
    </alternativeName>
    <alternativeName>
        <fullName evidence="10">NDH-1 subunit K</fullName>
    </alternativeName>
</protein>
<dbReference type="Gene3D" id="1.10.287.3510">
    <property type="match status" value="1"/>
</dbReference>
<dbReference type="GO" id="GO:0048038">
    <property type="term" value="F:quinone binding"/>
    <property type="evidence" value="ECO:0007669"/>
    <property type="project" value="UniProtKB-KW"/>
</dbReference>
<dbReference type="AlphaFoldDB" id="A0A419S8N7"/>
<evidence type="ECO:0000256" key="4">
    <source>
        <dbReference type="ARBA" id="ARBA00022448"/>
    </source>
</evidence>
<comment type="function">
    <text evidence="1">NDH-1 shuttles electrons from NADH, via FMN and iron-sulfur (Fe-S) centers, to quinones in the respiratory chain. The immediate electron acceptor for the enzyme in this species is believed to be ubiquinone. Couples the redox reaction to proton translocation (for every two electrons transferred, four hydrogen ions are translocated across the cytoplasmic membrane), and thus conserves the redox energy in a proton gradient.</text>
</comment>
<feature type="transmembrane region" description="Helical" evidence="10">
    <location>
        <begin position="31"/>
        <end position="49"/>
    </location>
</feature>
<comment type="subunit">
    <text evidence="10">NDH-1 is composed of 14 different subunits. Subunits NuoA, H, J, K, L, M, N constitute the membrane sector of the complex.</text>
</comment>
<comment type="caution">
    <text evidence="11">The sequence shown here is derived from an EMBL/GenBank/DDBJ whole genome shotgun (WGS) entry which is preliminary data.</text>
</comment>
<keyword evidence="5 10" id="KW-0812">Transmembrane</keyword>
<dbReference type="GO" id="GO:0030964">
    <property type="term" value="C:NADH dehydrogenase complex"/>
    <property type="evidence" value="ECO:0007669"/>
    <property type="project" value="TreeGrafter"/>
</dbReference>
<dbReference type="GO" id="GO:0050136">
    <property type="term" value="F:NADH dehydrogenase (quinone) (non-electrogenic) activity"/>
    <property type="evidence" value="ECO:0007669"/>
    <property type="project" value="UniProtKB-UniRule"/>
</dbReference>
<keyword evidence="10" id="KW-1003">Cell membrane</keyword>
<dbReference type="RefSeq" id="WP_120181003.1">
    <property type="nucleotide sequence ID" value="NZ_MBTA01000005.1"/>
</dbReference>
<evidence type="ECO:0000256" key="8">
    <source>
        <dbReference type="ARBA" id="ARBA00022989"/>
    </source>
</evidence>
<gene>
    <name evidence="10" type="primary">nuoK</name>
    <name evidence="11" type="ORF">BCY91_15915</name>
</gene>
<evidence type="ECO:0000256" key="10">
    <source>
        <dbReference type="HAMAP-Rule" id="MF_01456"/>
    </source>
</evidence>